<keyword evidence="5" id="KW-1185">Reference proteome</keyword>
<evidence type="ECO:0000256" key="2">
    <source>
        <dbReference type="ARBA" id="ARBA00010139"/>
    </source>
</evidence>
<dbReference type="GO" id="GO:0016491">
    <property type="term" value="F:oxidoreductase activity"/>
    <property type="evidence" value="ECO:0007669"/>
    <property type="project" value="UniProtKB-KW"/>
</dbReference>
<keyword evidence="4" id="KW-0560">Oxidoreductase</keyword>
<comment type="cofactor">
    <cofactor evidence="1">
        <name>FAD</name>
        <dbReference type="ChEBI" id="CHEBI:57692"/>
    </cofactor>
</comment>
<proteinExistence type="inferred from homology"/>
<name>A0ABU8SEK0_9SPHN</name>
<dbReference type="InterPro" id="IPR036188">
    <property type="entry name" value="FAD/NAD-bd_sf"/>
</dbReference>
<protein>
    <submittedName>
        <fullName evidence="4">NAD(P)/FAD-dependent oxidoreductase</fullName>
        <ecNumber evidence="4">1.14.13.-</ecNumber>
    </submittedName>
</protein>
<evidence type="ECO:0000256" key="1">
    <source>
        <dbReference type="ARBA" id="ARBA00001974"/>
    </source>
</evidence>
<dbReference type="SUPFAM" id="SSF51905">
    <property type="entry name" value="FAD/NAD(P)-binding domain"/>
    <property type="match status" value="1"/>
</dbReference>
<comment type="similarity">
    <text evidence="2">Belongs to the FAD-binding monooxygenase family.</text>
</comment>
<dbReference type="InterPro" id="IPR051820">
    <property type="entry name" value="FAD-binding_MO"/>
</dbReference>
<dbReference type="Gene3D" id="3.50.50.60">
    <property type="entry name" value="FAD/NAD(P)-binding domain"/>
    <property type="match status" value="2"/>
</dbReference>
<gene>
    <name evidence="4" type="ORF">WG900_17485</name>
</gene>
<keyword evidence="3" id="KW-0503">Monooxygenase</keyword>
<sequence length="492" mass="55351">MAASEVFDMIIVGAGISGIGMAAKLAKGCPNKTYVMLDRREQLGGTWDLFRYPGIRSDSDMHTFAYDFAPWRKENAFATAEEIRDYLGQVVADNGIAAKMRFGQHVESAAWNSETGLWTVRARQSDGSDREWAARFLFMGTGYYDYDQPHEADIPGIADFKGKVIHPQFWPQDYDYSGKQVVIIGSGATAVTIVPSMAGKAAHVTMLQRTPTWYGVRPWQDKWANRLKRWLPEKLAWKINREKAQYLHEYLFHKCKSAPEGVANFLQGILKKELGPAWNAPDFTPPYKPWEQRMCLVPGGDMFKAIREGDASVVTAKIKQVVADGIELEDGRKLQADVIVTATGLRLSTLGKVQVSVDGAPVTVADHFWYRDSMLSNVPNLFVLFGYLNAGWTLRVDIVTDWVVKLLRHMDKWGVDTATPTLPADHGLEETQPFDLFSSGYLQRGKHMIPKSATTAPWRIHMFYREDKKELETAEINDGLMKFSKAKAKEAA</sequence>
<dbReference type="Pfam" id="PF13738">
    <property type="entry name" value="Pyr_redox_3"/>
    <property type="match status" value="1"/>
</dbReference>
<evidence type="ECO:0000313" key="4">
    <source>
        <dbReference type="EMBL" id="MEJ6011708.1"/>
    </source>
</evidence>
<accession>A0ABU8SEK0</accession>
<dbReference type="EC" id="1.14.13.-" evidence="4"/>
<comment type="caution">
    <text evidence="4">The sequence shown here is derived from an EMBL/GenBank/DDBJ whole genome shotgun (WGS) entry which is preliminary data.</text>
</comment>
<evidence type="ECO:0000313" key="5">
    <source>
        <dbReference type="Proteomes" id="UP001379235"/>
    </source>
</evidence>
<reference evidence="4 5" key="1">
    <citation type="submission" date="2024-03" db="EMBL/GenBank/DDBJ databases">
        <authorList>
            <person name="Jo J.-H."/>
        </authorList>
    </citation>
    <scope>NUCLEOTIDE SEQUENCE [LARGE SCALE GENOMIC DNA]</scope>
    <source>
        <strain evidence="4 5">AS3R-12</strain>
    </source>
</reference>
<dbReference type="PANTHER" id="PTHR43872">
    <property type="entry name" value="MONOOXYGENASE, PUTATIVE (AFU_ORTHOLOGUE AFUA_8G02570)-RELATED"/>
    <property type="match status" value="1"/>
</dbReference>
<organism evidence="4 5">
    <name type="scientific">Novosphingobium aquae</name>
    <dbReference type="NCBI Taxonomy" id="3133435"/>
    <lineage>
        <taxon>Bacteria</taxon>
        <taxon>Pseudomonadati</taxon>
        <taxon>Pseudomonadota</taxon>
        <taxon>Alphaproteobacteria</taxon>
        <taxon>Sphingomonadales</taxon>
        <taxon>Sphingomonadaceae</taxon>
        <taxon>Novosphingobium</taxon>
    </lineage>
</organism>
<dbReference type="Proteomes" id="UP001379235">
    <property type="component" value="Unassembled WGS sequence"/>
</dbReference>
<dbReference type="EMBL" id="JBBHJY010000010">
    <property type="protein sequence ID" value="MEJ6011708.1"/>
    <property type="molecule type" value="Genomic_DNA"/>
</dbReference>
<dbReference type="PANTHER" id="PTHR43872:SF1">
    <property type="entry name" value="MONOOXYGENASE, PUTATIVE (AFU_ORTHOLOGUE AFUA_8G02570)-RELATED"/>
    <property type="match status" value="1"/>
</dbReference>
<dbReference type="RefSeq" id="WP_339969204.1">
    <property type="nucleotide sequence ID" value="NZ_JBBHJY010000010.1"/>
</dbReference>
<evidence type="ECO:0000256" key="3">
    <source>
        <dbReference type="ARBA" id="ARBA00023033"/>
    </source>
</evidence>